<dbReference type="GO" id="GO:0015627">
    <property type="term" value="C:type II protein secretion system complex"/>
    <property type="evidence" value="ECO:0007669"/>
    <property type="project" value="InterPro"/>
</dbReference>
<dbReference type="PRINTS" id="PR00813">
    <property type="entry name" value="BCTERIALGSPG"/>
</dbReference>
<keyword evidence="1" id="KW-0488">Methylation</keyword>
<dbReference type="InterPro" id="IPR000983">
    <property type="entry name" value="Bac_GSPG_pilin"/>
</dbReference>
<accession>A0A0F6VZQ8</accession>
<dbReference type="InterPro" id="IPR045584">
    <property type="entry name" value="Pilin-like"/>
</dbReference>
<dbReference type="NCBIfam" id="TIGR02532">
    <property type="entry name" value="IV_pilin_GFxxxE"/>
    <property type="match status" value="1"/>
</dbReference>
<dbReference type="EMBL" id="CP011125">
    <property type="protein sequence ID" value="AKF03787.1"/>
    <property type="molecule type" value="Genomic_DNA"/>
</dbReference>
<evidence type="ECO:0000256" key="2">
    <source>
        <dbReference type="SAM" id="Phobius"/>
    </source>
</evidence>
<dbReference type="Pfam" id="PF07963">
    <property type="entry name" value="N_methyl"/>
    <property type="match status" value="1"/>
</dbReference>
<reference evidence="3 4" key="1">
    <citation type="submission" date="2015-03" db="EMBL/GenBank/DDBJ databases">
        <title>Genome assembly of Sandaracinus amylolyticus DSM 53668.</title>
        <authorList>
            <person name="Sharma G."/>
            <person name="Subramanian S."/>
        </authorList>
    </citation>
    <scope>NUCLEOTIDE SEQUENCE [LARGE SCALE GENOMIC DNA]</scope>
    <source>
        <strain evidence="3 4">DSM 53668</strain>
    </source>
</reference>
<dbReference type="KEGG" id="samy:DB32_000936"/>
<evidence type="ECO:0000313" key="3">
    <source>
        <dbReference type="EMBL" id="AKF03787.1"/>
    </source>
</evidence>
<dbReference type="Gene3D" id="3.30.700.10">
    <property type="entry name" value="Glycoprotein, Type 4 Pilin"/>
    <property type="match status" value="1"/>
</dbReference>
<dbReference type="SUPFAM" id="SSF54523">
    <property type="entry name" value="Pili subunits"/>
    <property type="match status" value="1"/>
</dbReference>
<feature type="transmembrane region" description="Helical" evidence="2">
    <location>
        <begin position="54"/>
        <end position="76"/>
    </location>
</feature>
<dbReference type="PROSITE" id="PS00409">
    <property type="entry name" value="PROKAR_NTER_METHYL"/>
    <property type="match status" value="1"/>
</dbReference>
<proteinExistence type="predicted"/>
<evidence type="ECO:0000256" key="1">
    <source>
        <dbReference type="ARBA" id="ARBA00022481"/>
    </source>
</evidence>
<dbReference type="GO" id="GO:0015628">
    <property type="term" value="P:protein secretion by the type II secretion system"/>
    <property type="evidence" value="ECO:0007669"/>
    <property type="project" value="InterPro"/>
</dbReference>
<evidence type="ECO:0000313" key="4">
    <source>
        <dbReference type="Proteomes" id="UP000034883"/>
    </source>
</evidence>
<organism evidence="3 4">
    <name type="scientific">Sandaracinus amylolyticus</name>
    <dbReference type="NCBI Taxonomy" id="927083"/>
    <lineage>
        <taxon>Bacteria</taxon>
        <taxon>Pseudomonadati</taxon>
        <taxon>Myxococcota</taxon>
        <taxon>Polyangia</taxon>
        <taxon>Polyangiales</taxon>
        <taxon>Sandaracinaceae</taxon>
        <taxon>Sandaracinus</taxon>
    </lineage>
</organism>
<dbReference type="STRING" id="927083.DB32_000936"/>
<dbReference type="AlphaFoldDB" id="A0A0F6VZQ8"/>
<gene>
    <name evidence="3" type="ORF">DB32_000936</name>
</gene>
<keyword evidence="2" id="KW-0472">Membrane</keyword>
<keyword evidence="2" id="KW-1133">Transmembrane helix</keyword>
<keyword evidence="4" id="KW-1185">Reference proteome</keyword>
<dbReference type="InterPro" id="IPR012902">
    <property type="entry name" value="N_methyl_site"/>
</dbReference>
<name>A0A0F6VZQ8_9BACT</name>
<sequence>MTRSREKRANSRGISRALRLVALAFPSTRAEEESMRSRKRAARRKRAGMTLVEVMIVVIIMAMIATAVGLAVLPAARDSRERQARADAATMQSAALLYLASGHADRCPTTSDLIEAGVINAPSRARDPWDHELLIECDGDDVRVRSIGADGRPGTEDDIL</sequence>
<dbReference type="Proteomes" id="UP000034883">
    <property type="component" value="Chromosome"/>
</dbReference>
<keyword evidence="2" id="KW-0812">Transmembrane</keyword>
<protein>
    <submittedName>
        <fullName evidence="3">General secretion pathway protein G</fullName>
    </submittedName>
</protein>